<evidence type="ECO:0000313" key="2">
    <source>
        <dbReference type="EMBL" id="VFU21009.1"/>
    </source>
</evidence>
<feature type="signal peptide" evidence="1">
    <location>
        <begin position="1"/>
        <end position="22"/>
    </location>
</feature>
<dbReference type="EMBL" id="CAADRP010000002">
    <property type="protein sequence ID" value="VFU21009.1"/>
    <property type="molecule type" value="Genomic_DNA"/>
</dbReference>
<evidence type="ECO:0000256" key="1">
    <source>
        <dbReference type="SAM" id="SignalP"/>
    </source>
</evidence>
<feature type="chain" id="PRO_5026930505" evidence="1">
    <location>
        <begin position="23"/>
        <end position="145"/>
    </location>
</feature>
<dbReference type="AlphaFoldDB" id="A0A6N2KCG4"/>
<sequence>MGIIRLMLRSLALMVVQRHIAASKSTRPSSTGQHSSLALLPIPMWTSPPNTSTHAPNLRVSMGQVSCFGGGSIGGTGMIGGVTGGFGGGRIGGVTGGFGGFGGGFGGFIGGVTGGFGGLGCGFGGFIGGVTGGFGGLGCGFGGLG</sequence>
<keyword evidence="1" id="KW-0732">Signal</keyword>
<gene>
    <name evidence="2" type="ORF">SVIM_LOCUS10116</name>
</gene>
<name>A0A6N2KCG4_SALVM</name>
<reference evidence="2" key="1">
    <citation type="submission" date="2019-03" db="EMBL/GenBank/DDBJ databases">
        <authorList>
            <person name="Mank J."/>
            <person name="Almeida P."/>
        </authorList>
    </citation>
    <scope>NUCLEOTIDE SEQUENCE</scope>
    <source>
        <strain evidence="2">78183</strain>
    </source>
</reference>
<protein>
    <submittedName>
        <fullName evidence="2">Uncharacterized protein</fullName>
    </submittedName>
</protein>
<accession>A0A6N2KCG4</accession>
<organism evidence="2">
    <name type="scientific">Salix viminalis</name>
    <name type="common">Common osier</name>
    <name type="synonym">Basket willow</name>
    <dbReference type="NCBI Taxonomy" id="40686"/>
    <lineage>
        <taxon>Eukaryota</taxon>
        <taxon>Viridiplantae</taxon>
        <taxon>Streptophyta</taxon>
        <taxon>Embryophyta</taxon>
        <taxon>Tracheophyta</taxon>
        <taxon>Spermatophyta</taxon>
        <taxon>Magnoliopsida</taxon>
        <taxon>eudicotyledons</taxon>
        <taxon>Gunneridae</taxon>
        <taxon>Pentapetalae</taxon>
        <taxon>rosids</taxon>
        <taxon>fabids</taxon>
        <taxon>Malpighiales</taxon>
        <taxon>Salicaceae</taxon>
        <taxon>Saliceae</taxon>
        <taxon>Salix</taxon>
    </lineage>
</organism>
<proteinExistence type="predicted"/>